<dbReference type="Proteomes" id="UP001431019">
    <property type="component" value="Unassembled WGS sequence"/>
</dbReference>
<gene>
    <name evidence="2" type="ORF">LJ656_23160</name>
</gene>
<dbReference type="RefSeq" id="WP_230511852.1">
    <property type="nucleotide sequence ID" value="NZ_JAJITD010000012.1"/>
</dbReference>
<evidence type="ECO:0000313" key="3">
    <source>
        <dbReference type="Proteomes" id="UP001431019"/>
    </source>
</evidence>
<evidence type="ECO:0000313" key="2">
    <source>
        <dbReference type="EMBL" id="MCC8395491.1"/>
    </source>
</evidence>
<reference evidence="2 3" key="1">
    <citation type="submission" date="2021-11" db="EMBL/GenBank/DDBJ databases">
        <authorList>
            <person name="Oh E.-T."/>
            <person name="Kim S.-B."/>
        </authorList>
    </citation>
    <scope>NUCLEOTIDE SEQUENCE [LARGE SCALE GENOMIC DNA]</scope>
    <source>
        <strain evidence="2 3">MMS20-SJTR3</strain>
    </source>
</reference>
<comment type="caution">
    <text evidence="2">The sequence shown here is derived from an EMBL/GenBank/DDBJ whole genome shotgun (WGS) entry which is preliminary data.</text>
</comment>
<organism evidence="2 3">
    <name type="scientific">Paraburkholderia sejongensis</name>
    <dbReference type="NCBI Taxonomy" id="2886946"/>
    <lineage>
        <taxon>Bacteria</taxon>
        <taxon>Pseudomonadati</taxon>
        <taxon>Pseudomonadota</taxon>
        <taxon>Betaproteobacteria</taxon>
        <taxon>Burkholderiales</taxon>
        <taxon>Burkholderiaceae</taxon>
        <taxon>Paraburkholderia</taxon>
    </lineage>
</organism>
<dbReference type="Gene3D" id="3.90.950.20">
    <property type="entry name" value="CinA-like"/>
    <property type="match status" value="1"/>
</dbReference>
<dbReference type="Pfam" id="PF02464">
    <property type="entry name" value="CinA"/>
    <property type="match status" value="1"/>
</dbReference>
<accession>A0ABS8K025</accession>
<sequence>MNIPEQVVSFLTSRELKLATAESCTGGLIASNLAGVPGSGACLDVGFVSYSPSGKAGFLGVQRSTMERCGLTSEAVAREMAEGALRQDGCNADIAVSNTGLADSGPNDGAGNEPPPGTQCFAWSFRLRDGNALKTFTETRRFAGDRNDVRSQAALYALSLVAHYFNQLPLAERERHPETAR</sequence>
<feature type="domain" description="CinA C-terminal" evidence="1">
    <location>
        <begin position="3"/>
        <end position="164"/>
    </location>
</feature>
<proteinExistence type="predicted"/>
<dbReference type="InterPro" id="IPR036653">
    <property type="entry name" value="CinA-like_C"/>
</dbReference>
<name>A0ABS8K025_9BURK</name>
<dbReference type="SUPFAM" id="SSF142433">
    <property type="entry name" value="CinA-like"/>
    <property type="match status" value="1"/>
</dbReference>
<protein>
    <submittedName>
        <fullName evidence="2">CinA family protein</fullName>
    </submittedName>
</protein>
<dbReference type="NCBIfam" id="TIGR00199">
    <property type="entry name" value="PncC_domain"/>
    <property type="match status" value="1"/>
</dbReference>
<keyword evidence="3" id="KW-1185">Reference proteome</keyword>
<dbReference type="EMBL" id="JAJITD010000012">
    <property type="protein sequence ID" value="MCC8395491.1"/>
    <property type="molecule type" value="Genomic_DNA"/>
</dbReference>
<dbReference type="InterPro" id="IPR008136">
    <property type="entry name" value="CinA_C"/>
</dbReference>
<evidence type="ECO:0000259" key="1">
    <source>
        <dbReference type="Pfam" id="PF02464"/>
    </source>
</evidence>